<keyword evidence="2" id="KW-0238">DNA-binding</keyword>
<dbReference type="Pfam" id="PF00392">
    <property type="entry name" value="GntR"/>
    <property type="match status" value="1"/>
</dbReference>
<dbReference type="InterPro" id="IPR011711">
    <property type="entry name" value="GntR_C"/>
</dbReference>
<dbReference type="InterPro" id="IPR036390">
    <property type="entry name" value="WH_DNA-bd_sf"/>
</dbReference>
<organism evidence="5 6">
    <name type="scientific">Mycolicibacter kumamotonensis</name>
    <dbReference type="NCBI Taxonomy" id="354243"/>
    <lineage>
        <taxon>Bacteria</taxon>
        <taxon>Bacillati</taxon>
        <taxon>Actinomycetota</taxon>
        <taxon>Actinomycetes</taxon>
        <taxon>Mycobacteriales</taxon>
        <taxon>Mycobacteriaceae</taxon>
        <taxon>Mycolicibacter</taxon>
    </lineage>
</organism>
<dbReference type="GO" id="GO:0003677">
    <property type="term" value="F:DNA binding"/>
    <property type="evidence" value="ECO:0007669"/>
    <property type="project" value="UniProtKB-KW"/>
</dbReference>
<dbReference type="EMBL" id="JAACYR010000005">
    <property type="protein sequence ID" value="NDJ88031.1"/>
    <property type="molecule type" value="Genomic_DNA"/>
</dbReference>
<dbReference type="Pfam" id="PF07729">
    <property type="entry name" value="FCD"/>
    <property type="match status" value="1"/>
</dbReference>
<name>A0A7K3L6H5_9MYCO</name>
<dbReference type="Gene3D" id="1.20.120.530">
    <property type="entry name" value="GntR ligand-binding domain-like"/>
    <property type="match status" value="1"/>
</dbReference>
<sequence>MAELIGSNLRKQIVRGELREGDALPSEATLMEQFGVSRPTLREAFRVLESEALITIRRGAHGGARVNSPDGRMAARYAGLVLEHRGTTLRDVFDARSIIESTCAGEAAKSRTKEDLARLRFLCREITDTSDSTSRIALHARFDAAVVEASHNQTMIVLSSMLRTIIDKSTLQSVQDTAGSPATVKAYEDAHRAHLRLVDLIDKKNVTAARAHWKRHLDLAEEFVLSTGVAGHSVLDLL</sequence>
<dbReference type="PROSITE" id="PS50949">
    <property type="entry name" value="HTH_GNTR"/>
    <property type="match status" value="1"/>
</dbReference>
<keyword evidence="1" id="KW-0805">Transcription regulation</keyword>
<dbReference type="CDD" id="cd07377">
    <property type="entry name" value="WHTH_GntR"/>
    <property type="match status" value="1"/>
</dbReference>
<proteinExistence type="predicted"/>
<keyword evidence="3" id="KW-0804">Transcription</keyword>
<dbReference type="SMART" id="SM00345">
    <property type="entry name" value="HTH_GNTR"/>
    <property type="match status" value="1"/>
</dbReference>
<feature type="domain" description="HTH gntR-type" evidence="4">
    <location>
        <begin position="1"/>
        <end position="69"/>
    </location>
</feature>
<dbReference type="InterPro" id="IPR000524">
    <property type="entry name" value="Tscrpt_reg_HTH_GntR"/>
</dbReference>
<accession>A0A7K3L6H5</accession>
<dbReference type="InterPro" id="IPR036388">
    <property type="entry name" value="WH-like_DNA-bd_sf"/>
</dbReference>
<dbReference type="InterPro" id="IPR008920">
    <property type="entry name" value="TF_FadR/GntR_C"/>
</dbReference>
<dbReference type="SUPFAM" id="SSF48008">
    <property type="entry name" value="GntR ligand-binding domain-like"/>
    <property type="match status" value="1"/>
</dbReference>
<dbReference type="SUPFAM" id="SSF46785">
    <property type="entry name" value="Winged helix' DNA-binding domain"/>
    <property type="match status" value="1"/>
</dbReference>
<evidence type="ECO:0000313" key="6">
    <source>
        <dbReference type="Proteomes" id="UP000466523"/>
    </source>
</evidence>
<dbReference type="PRINTS" id="PR00035">
    <property type="entry name" value="HTHGNTR"/>
</dbReference>
<dbReference type="Proteomes" id="UP000466523">
    <property type="component" value="Unassembled WGS sequence"/>
</dbReference>
<evidence type="ECO:0000313" key="5">
    <source>
        <dbReference type="EMBL" id="NDJ88031.1"/>
    </source>
</evidence>
<evidence type="ECO:0000256" key="1">
    <source>
        <dbReference type="ARBA" id="ARBA00023015"/>
    </source>
</evidence>
<evidence type="ECO:0000256" key="2">
    <source>
        <dbReference type="ARBA" id="ARBA00023125"/>
    </source>
</evidence>
<dbReference type="PANTHER" id="PTHR43537:SF5">
    <property type="entry name" value="UXU OPERON TRANSCRIPTIONAL REGULATOR"/>
    <property type="match status" value="1"/>
</dbReference>
<evidence type="ECO:0000259" key="4">
    <source>
        <dbReference type="PROSITE" id="PS50949"/>
    </source>
</evidence>
<dbReference type="SMART" id="SM00895">
    <property type="entry name" value="FCD"/>
    <property type="match status" value="1"/>
</dbReference>
<evidence type="ECO:0000256" key="3">
    <source>
        <dbReference type="ARBA" id="ARBA00023163"/>
    </source>
</evidence>
<dbReference type="GO" id="GO:0003700">
    <property type="term" value="F:DNA-binding transcription factor activity"/>
    <property type="evidence" value="ECO:0007669"/>
    <property type="project" value="InterPro"/>
</dbReference>
<gene>
    <name evidence="5" type="ORF">GWR20_02485</name>
</gene>
<reference evidence="5 6" key="1">
    <citation type="submission" date="2020-01" db="EMBL/GenBank/DDBJ databases">
        <authorList>
            <person name="Sanchez-Estrada R."/>
            <person name="Gonzalez-Y-Merchand J.A."/>
            <person name="Rivera-Gutierrez S."/>
        </authorList>
    </citation>
    <scope>NUCLEOTIDE SEQUENCE [LARGE SCALE GENOMIC DNA]</scope>
    <source>
        <strain evidence="5 6">CST 7247</strain>
    </source>
</reference>
<dbReference type="Gene3D" id="1.10.10.10">
    <property type="entry name" value="Winged helix-like DNA-binding domain superfamily/Winged helix DNA-binding domain"/>
    <property type="match status" value="1"/>
</dbReference>
<comment type="caution">
    <text evidence="5">The sequence shown here is derived from an EMBL/GenBank/DDBJ whole genome shotgun (WGS) entry which is preliminary data.</text>
</comment>
<dbReference type="PANTHER" id="PTHR43537">
    <property type="entry name" value="TRANSCRIPTIONAL REGULATOR, GNTR FAMILY"/>
    <property type="match status" value="1"/>
</dbReference>
<protein>
    <submittedName>
        <fullName evidence="5">FadR family transcriptional regulator</fullName>
    </submittedName>
</protein>
<dbReference type="AlphaFoldDB" id="A0A7K3L6H5"/>